<dbReference type="PANTHER" id="PTHR10110">
    <property type="entry name" value="SODIUM/HYDROGEN EXCHANGER"/>
    <property type="match status" value="1"/>
</dbReference>
<keyword evidence="6" id="KW-0406">Ion transport</keyword>
<dbReference type="GO" id="GO:0015385">
    <property type="term" value="F:sodium:proton antiporter activity"/>
    <property type="evidence" value="ECO:0007669"/>
    <property type="project" value="InterPro"/>
</dbReference>
<feature type="transmembrane region" description="Helical" evidence="9">
    <location>
        <begin position="52"/>
        <end position="70"/>
    </location>
</feature>
<dbReference type="WBParaSite" id="Csp11.Scaffold506.g2421.t1">
    <property type="protein sequence ID" value="Csp11.Scaffold506.g2421.t1"/>
    <property type="gene ID" value="Csp11.Scaffold506.g2421"/>
</dbReference>
<feature type="transmembrane region" description="Helical" evidence="9">
    <location>
        <begin position="76"/>
        <end position="95"/>
    </location>
</feature>
<evidence type="ECO:0000259" key="10">
    <source>
        <dbReference type="Pfam" id="PF00999"/>
    </source>
</evidence>
<evidence type="ECO:0000256" key="2">
    <source>
        <dbReference type="ARBA" id="ARBA00022448"/>
    </source>
</evidence>
<evidence type="ECO:0000256" key="9">
    <source>
        <dbReference type="SAM" id="Phobius"/>
    </source>
</evidence>
<protein>
    <submittedName>
        <fullName evidence="12">Na_H_Exchanger domain-containing protein</fullName>
    </submittedName>
</protein>
<proteinExistence type="predicted"/>
<evidence type="ECO:0000256" key="5">
    <source>
        <dbReference type="ARBA" id="ARBA00023053"/>
    </source>
</evidence>
<keyword evidence="3 9" id="KW-0812">Transmembrane</keyword>
<evidence type="ECO:0000256" key="6">
    <source>
        <dbReference type="ARBA" id="ARBA00023065"/>
    </source>
</evidence>
<dbReference type="PRINTS" id="PR01084">
    <property type="entry name" value="NAHEXCHNGR"/>
</dbReference>
<evidence type="ECO:0000313" key="12">
    <source>
        <dbReference type="WBParaSite" id="Csp11.Scaffold506.g2421.t1"/>
    </source>
</evidence>
<dbReference type="eggNOG" id="KOG1966">
    <property type="taxonomic scope" value="Eukaryota"/>
</dbReference>
<feature type="transmembrane region" description="Helical" evidence="9">
    <location>
        <begin position="107"/>
        <end position="132"/>
    </location>
</feature>
<evidence type="ECO:0000313" key="11">
    <source>
        <dbReference type="Proteomes" id="UP000095282"/>
    </source>
</evidence>
<dbReference type="STRING" id="1561998.A0A1I7T4V5"/>
<evidence type="ECO:0000256" key="4">
    <source>
        <dbReference type="ARBA" id="ARBA00022989"/>
    </source>
</evidence>
<organism evidence="11 12">
    <name type="scientific">Caenorhabditis tropicalis</name>
    <dbReference type="NCBI Taxonomy" id="1561998"/>
    <lineage>
        <taxon>Eukaryota</taxon>
        <taxon>Metazoa</taxon>
        <taxon>Ecdysozoa</taxon>
        <taxon>Nematoda</taxon>
        <taxon>Chromadorea</taxon>
        <taxon>Rhabditida</taxon>
        <taxon>Rhabditina</taxon>
        <taxon>Rhabditomorpha</taxon>
        <taxon>Rhabditoidea</taxon>
        <taxon>Rhabditidae</taxon>
        <taxon>Peloderinae</taxon>
        <taxon>Caenorhabditis</taxon>
    </lineage>
</organism>
<dbReference type="InterPro" id="IPR018422">
    <property type="entry name" value="Cation/H_exchanger_CPA1"/>
</dbReference>
<comment type="subcellular location">
    <subcellularLocation>
        <location evidence="1">Membrane</location>
        <topology evidence="1">Multi-pass membrane protein</topology>
    </subcellularLocation>
</comment>
<keyword evidence="7 9" id="KW-0472">Membrane</keyword>
<accession>A0A1I7T4V5</accession>
<name>A0A1I7T4V5_9PELO</name>
<dbReference type="GO" id="GO:0051453">
    <property type="term" value="P:regulation of intracellular pH"/>
    <property type="evidence" value="ECO:0007669"/>
    <property type="project" value="TreeGrafter"/>
</dbReference>
<keyword evidence="4 9" id="KW-1133">Transmembrane helix</keyword>
<evidence type="ECO:0000256" key="1">
    <source>
        <dbReference type="ARBA" id="ARBA00004141"/>
    </source>
</evidence>
<dbReference type="PANTHER" id="PTHR10110:SF194">
    <property type="entry name" value="NA(+)_H(+) ANTIPORTER NHX-3-RELATED"/>
    <property type="match status" value="1"/>
</dbReference>
<dbReference type="Proteomes" id="UP000095282">
    <property type="component" value="Unplaced"/>
</dbReference>
<keyword evidence="11" id="KW-1185">Reference proteome</keyword>
<evidence type="ECO:0000256" key="8">
    <source>
        <dbReference type="ARBA" id="ARBA00023201"/>
    </source>
</evidence>
<keyword evidence="2" id="KW-0813">Transport</keyword>
<dbReference type="GO" id="GO:0015386">
    <property type="term" value="F:potassium:proton antiporter activity"/>
    <property type="evidence" value="ECO:0007669"/>
    <property type="project" value="TreeGrafter"/>
</dbReference>
<feature type="domain" description="Cation/H+ exchanger transmembrane" evidence="10">
    <location>
        <begin position="27"/>
        <end position="189"/>
    </location>
</feature>
<dbReference type="Gene3D" id="6.10.140.1330">
    <property type="match status" value="1"/>
</dbReference>
<feature type="transmembrane region" description="Helical" evidence="9">
    <location>
        <begin position="144"/>
        <end position="163"/>
    </location>
</feature>
<dbReference type="GO" id="GO:0005886">
    <property type="term" value="C:plasma membrane"/>
    <property type="evidence" value="ECO:0007669"/>
    <property type="project" value="TreeGrafter"/>
</dbReference>
<feature type="transmembrane region" description="Helical" evidence="9">
    <location>
        <begin position="20"/>
        <end position="40"/>
    </location>
</feature>
<evidence type="ECO:0000256" key="7">
    <source>
        <dbReference type="ARBA" id="ARBA00023136"/>
    </source>
</evidence>
<sequence length="195" mass="22021">MASDTEGQIFPFKWTEVQFVYTIAIWILIASLARIVFTYLKPLKKWFPDSSLIIIVGLVLGVFIRLTLSGDVSLDAHVFFLYLLPPIIFDAGYFMPNRAFFKNIDSILMFSLVGTVWNCFAIGGSLLFLSHYNVFSVQFSTFEILIFSALISASDPVAIIVVFEEIHVNEFLFINVFGEALFNDAISVVIGYKND</sequence>
<evidence type="ECO:0000256" key="3">
    <source>
        <dbReference type="ARBA" id="ARBA00022692"/>
    </source>
</evidence>
<dbReference type="AlphaFoldDB" id="A0A1I7T4V5"/>
<dbReference type="InterPro" id="IPR004709">
    <property type="entry name" value="NaH_exchanger"/>
</dbReference>
<dbReference type="GO" id="GO:0098719">
    <property type="term" value="P:sodium ion import across plasma membrane"/>
    <property type="evidence" value="ECO:0007669"/>
    <property type="project" value="TreeGrafter"/>
</dbReference>
<dbReference type="InterPro" id="IPR006153">
    <property type="entry name" value="Cation/H_exchanger_TM"/>
</dbReference>
<dbReference type="Pfam" id="PF00999">
    <property type="entry name" value="Na_H_Exchanger"/>
    <property type="match status" value="1"/>
</dbReference>
<reference evidence="12" key="1">
    <citation type="submission" date="2016-11" db="UniProtKB">
        <authorList>
            <consortium name="WormBaseParasite"/>
        </authorList>
    </citation>
    <scope>IDENTIFICATION</scope>
</reference>
<keyword evidence="8" id="KW-0739">Sodium transport</keyword>
<keyword evidence="5" id="KW-0915">Sodium</keyword>